<reference evidence="1 2" key="1">
    <citation type="submission" date="2018-08" db="EMBL/GenBank/DDBJ databases">
        <title>Mucilaginibacter sp. MYSH2.</title>
        <authorList>
            <person name="Seo T."/>
        </authorList>
    </citation>
    <scope>NUCLEOTIDE SEQUENCE [LARGE SCALE GENOMIC DNA]</scope>
    <source>
        <strain evidence="1 2">MYSH2</strain>
    </source>
</reference>
<proteinExistence type="predicted"/>
<evidence type="ECO:0000313" key="2">
    <source>
        <dbReference type="Proteomes" id="UP000264217"/>
    </source>
</evidence>
<keyword evidence="2" id="KW-1185">Reference proteome</keyword>
<evidence type="ECO:0000313" key="1">
    <source>
        <dbReference type="EMBL" id="RFZ91107.1"/>
    </source>
</evidence>
<gene>
    <name evidence="1" type="ORF">D0C36_19385</name>
</gene>
<organism evidence="1 2">
    <name type="scientific">Mucilaginibacter conchicola</name>
    <dbReference type="NCBI Taxonomy" id="2303333"/>
    <lineage>
        <taxon>Bacteria</taxon>
        <taxon>Pseudomonadati</taxon>
        <taxon>Bacteroidota</taxon>
        <taxon>Sphingobacteriia</taxon>
        <taxon>Sphingobacteriales</taxon>
        <taxon>Sphingobacteriaceae</taxon>
        <taxon>Mucilaginibacter</taxon>
    </lineage>
</organism>
<sequence length="196" mass="22519">MSELFFQRPLKEKIMAKFILSFLILIPTLSNAQVQSKVQSGLLLLDEQTRLPLETRYGKTLTFLKKSISADLKDTTTLFTCALLLNAFNNVMARPASEVNAVTELKTALKMATRARELKMTEPKLIVLLAWINKNLCYQLLIEPKYNLKNVQLKERAAAFNTYKINGNKYLDIASLLYPEQAYDFETLKIKETYRN</sequence>
<dbReference type="EMBL" id="QWDC01000003">
    <property type="protein sequence ID" value="RFZ91107.1"/>
    <property type="molecule type" value="Genomic_DNA"/>
</dbReference>
<name>A0A372NR76_9SPHI</name>
<accession>A0A372NR76</accession>
<dbReference type="AlphaFoldDB" id="A0A372NR76"/>
<dbReference type="Proteomes" id="UP000264217">
    <property type="component" value="Unassembled WGS sequence"/>
</dbReference>
<protein>
    <submittedName>
        <fullName evidence="1">Uncharacterized protein</fullName>
    </submittedName>
</protein>
<comment type="caution">
    <text evidence="1">The sequence shown here is derived from an EMBL/GenBank/DDBJ whole genome shotgun (WGS) entry which is preliminary data.</text>
</comment>